<feature type="domain" description="LsmAD" evidence="3">
    <location>
        <begin position="248"/>
        <end position="313"/>
    </location>
</feature>
<accession>A0A2C6K945</accession>
<feature type="region of interest" description="Disordered" evidence="2">
    <location>
        <begin position="309"/>
        <end position="413"/>
    </location>
</feature>
<feature type="compositionally biased region" description="Low complexity" evidence="2">
    <location>
        <begin position="880"/>
        <end position="889"/>
    </location>
</feature>
<feature type="compositionally biased region" description="Gly residues" evidence="2">
    <location>
        <begin position="1308"/>
        <end position="1319"/>
    </location>
</feature>
<dbReference type="Pfam" id="PF06741">
    <property type="entry name" value="LsmAD"/>
    <property type="match status" value="1"/>
</dbReference>
<feature type="compositionally biased region" description="Polar residues" evidence="2">
    <location>
        <begin position="369"/>
        <end position="381"/>
    </location>
</feature>
<dbReference type="InterPro" id="IPR009604">
    <property type="entry name" value="LsmAD_domain"/>
</dbReference>
<feature type="compositionally biased region" description="Low complexity" evidence="2">
    <location>
        <begin position="1374"/>
        <end position="1383"/>
    </location>
</feature>
<feature type="region of interest" description="Disordered" evidence="2">
    <location>
        <begin position="1079"/>
        <end position="1101"/>
    </location>
</feature>
<feature type="region of interest" description="Disordered" evidence="2">
    <location>
        <begin position="591"/>
        <end position="772"/>
    </location>
</feature>
<feature type="compositionally biased region" description="Polar residues" evidence="2">
    <location>
        <begin position="1090"/>
        <end position="1099"/>
    </location>
</feature>
<dbReference type="PANTHER" id="PTHR12854:SF7">
    <property type="entry name" value="ATAXIN-2 HOMOLOG"/>
    <property type="match status" value="1"/>
</dbReference>
<feature type="region of interest" description="Disordered" evidence="2">
    <location>
        <begin position="140"/>
        <end position="186"/>
    </location>
</feature>
<feature type="compositionally biased region" description="Low complexity" evidence="2">
    <location>
        <begin position="1290"/>
        <end position="1304"/>
    </location>
</feature>
<feature type="region of interest" description="Disordered" evidence="2">
    <location>
        <begin position="1"/>
        <end position="28"/>
    </location>
</feature>
<feature type="region of interest" description="Disordered" evidence="2">
    <location>
        <begin position="914"/>
        <end position="949"/>
    </location>
</feature>
<keyword evidence="5" id="KW-1185">Reference proteome</keyword>
<feature type="compositionally biased region" description="Low complexity" evidence="2">
    <location>
        <begin position="688"/>
        <end position="707"/>
    </location>
</feature>
<feature type="region of interest" description="Disordered" evidence="2">
    <location>
        <begin position="1229"/>
        <end position="1324"/>
    </location>
</feature>
<dbReference type="RefSeq" id="XP_067919416.1">
    <property type="nucleotide sequence ID" value="XM_068068608.1"/>
</dbReference>
<dbReference type="Pfam" id="PF14438">
    <property type="entry name" value="SM-ATX"/>
    <property type="match status" value="1"/>
</dbReference>
<keyword evidence="1" id="KW-0175">Coiled coil</keyword>
<feature type="region of interest" description="Disordered" evidence="2">
    <location>
        <begin position="524"/>
        <end position="577"/>
    </location>
</feature>
<organism evidence="4 5">
    <name type="scientific">Cystoisospora suis</name>
    <dbReference type="NCBI Taxonomy" id="483139"/>
    <lineage>
        <taxon>Eukaryota</taxon>
        <taxon>Sar</taxon>
        <taxon>Alveolata</taxon>
        <taxon>Apicomplexa</taxon>
        <taxon>Conoidasida</taxon>
        <taxon>Coccidia</taxon>
        <taxon>Eucoccidiorida</taxon>
        <taxon>Eimeriorina</taxon>
        <taxon>Sarcocystidae</taxon>
        <taxon>Cystoisospora</taxon>
    </lineage>
</organism>
<feature type="compositionally biased region" description="Low complexity" evidence="2">
    <location>
        <begin position="382"/>
        <end position="398"/>
    </location>
</feature>
<reference evidence="4 5" key="1">
    <citation type="journal article" date="2017" name="Int. J. Parasitol.">
        <title>The genome of the protozoan parasite Cystoisospora suis and a reverse vaccinology approach to identify vaccine candidates.</title>
        <authorList>
            <person name="Palmieri N."/>
            <person name="Shrestha A."/>
            <person name="Ruttkowski B."/>
            <person name="Beck T."/>
            <person name="Vogl C."/>
            <person name="Tomley F."/>
            <person name="Blake D.P."/>
            <person name="Joachim A."/>
        </authorList>
    </citation>
    <scope>NUCLEOTIDE SEQUENCE [LARGE SCALE GENOMIC DNA]</scope>
    <source>
        <strain evidence="4 5">Wien I</strain>
    </source>
</reference>
<dbReference type="OrthoDB" id="333183at2759"/>
<feature type="compositionally biased region" description="Polar residues" evidence="2">
    <location>
        <begin position="399"/>
        <end position="408"/>
    </location>
</feature>
<dbReference type="GeneID" id="94431819"/>
<dbReference type="GO" id="GO:0034063">
    <property type="term" value="P:stress granule assembly"/>
    <property type="evidence" value="ECO:0007669"/>
    <property type="project" value="TreeGrafter"/>
</dbReference>
<feature type="compositionally biased region" description="Basic and acidic residues" evidence="2">
    <location>
        <begin position="534"/>
        <end position="547"/>
    </location>
</feature>
<sequence length="1472" mass="147578">MGKTDQQPASSGGRGGGGSGRKSPSLSDINDMRMSYCLAALTGREVRVVLENGSKIQGLFHAHEKKERKDRSVEGEFVLYCARELPAATRPSGEVKRQMHIPDKSVISLHAYDVPTATTSSASAGVSVSSSTPASCASAAASGGVGSFKTDTQISQQGGGKRLQADRGLTNGPASTRGGGAAGQPRELQKWVADDGRSGASCALSDDTFGSLEPTGSSAAAVAGCGGGRRPSNSATEWDQFAVNEQRFGVRSSFKEELYTTKLDLDAIPLQVQQQADRIATELEKQQQGNRDGTVDDCAEQDEEALFSAVSGTGGYAPHRRAAGTAPRGAADNSSSRSSARSSAASSGGGFGGTSSAAYPVASAHPKSSWGSSNVPSSLNNTGGANSASSVTTSASNSCLTSSGGASEQHQRNLKASGGITTAHMGHVAKVAGGALKELRENLENAAKENQKKDASKNDAAVPGMTLPNHKELHETHKKMRSILACSSPARVPTLQELGGINALNLEPALPKLDDQLREEWLNFKKTKNQQTHSDVERRDRAQDKSEFMNASKVFTQLLEKNRSPGGSSRGVSPKEDSNFAAASCNVSSPVASQSNVTSRGSGGLQQQKHATGEPISSGSDGRGPLGSTVARRGDRRGSISEPPSSGSGASTAAESGETAMGGATGTGEACGKKPGGDTPFRGGTSTGSKEGAQSSASASSFSTKKGFQFNPHANAFTPSTPSPHTAAASLCTPSSSSLHPSAYAGPHLPQSALGVPPLQPGVGHVPPQMHSGGGGIVTLPVVGVPGFPPSQNRAGGLPTTPRLAATPGGSSAPGLVVLAGGGRPSDPSLPPQQQHPPQNAPVSSISQSAGSEQAAGKPTQSSQNANGLAVSSRTGSVGSQPAPQVQAFPPFSAGHAAAGLPLAHWAGGGGVGGLAVPASQPPHGAGAPGLQPAGGSSHGLGGPGTAVLSDQQNQATGAMAGGLMSPGPGGALLPDGMPAAPVPLGVASFALNNPMAHMNMMGGSLVMGQTGQAHQAAGVQQRQHPHPHPQALMMMGNHPANVRLVPAGMLHPPAHAPTPSPNGPLQFSVFQALSSVPVRSSTGKGGRNSAASGSNQNKAGHLSDFLNTVLNKARHEKLVQVSPEWPGTGGESYRMILGQIPPTSIPQAASLPAAALGSPIAPFPILHHPQLPGPPPPGGPLFNIHPHQLLFPAGGPQAFIPGGAAPPGAMPYPHFLYPPLPLAPQHHVPPSLVSGPASPQQPNPALLAQGSPLAPTAPFPQPHPSLSQVHPLAASPSATPVPQQPPQQPLTQVAGTGALAVGPPVSPGGGGTKGGPPAGVGSLPHQQQLVAPIVGGHMAGTAVSSSGAVGNLPTYPQQVAGHGRKGGSNLPQGARNAGGALGAGMSAGAQPLGVGGVVPPPHVTGPPSVPTFAMAAALQHPHFVQGGTVGGAAALGAPAAHGVGVSSTSKYYGGKKKSRRCTSVEECGQVQ</sequence>
<feature type="compositionally biased region" description="Polar residues" evidence="2">
    <location>
        <begin position="859"/>
        <end position="879"/>
    </location>
</feature>
<evidence type="ECO:0000259" key="3">
    <source>
        <dbReference type="SMART" id="SM01272"/>
    </source>
</evidence>
<protein>
    <recommendedName>
        <fullName evidence="3">LsmAD domain-containing protein</fullName>
    </recommendedName>
</protein>
<comment type="caution">
    <text evidence="4">The sequence shown here is derived from an EMBL/GenBank/DDBJ whole genome shotgun (WGS) entry which is preliminary data.</text>
</comment>
<dbReference type="EMBL" id="MIGC01004745">
    <property type="protein sequence ID" value="PHJ17700.1"/>
    <property type="molecule type" value="Genomic_DNA"/>
</dbReference>
<evidence type="ECO:0000313" key="4">
    <source>
        <dbReference type="EMBL" id="PHJ17700.1"/>
    </source>
</evidence>
<feature type="compositionally biased region" description="Polar residues" evidence="2">
    <location>
        <begin position="841"/>
        <end position="852"/>
    </location>
</feature>
<feature type="region of interest" description="Disordered" evidence="2">
    <location>
        <begin position="791"/>
        <end position="889"/>
    </location>
</feature>
<feature type="compositionally biased region" description="Low complexity" evidence="2">
    <location>
        <begin position="323"/>
        <end position="346"/>
    </location>
</feature>
<dbReference type="Proteomes" id="UP000221165">
    <property type="component" value="Unassembled WGS sequence"/>
</dbReference>
<dbReference type="SMART" id="SM01272">
    <property type="entry name" value="LsmAD"/>
    <property type="match status" value="1"/>
</dbReference>
<dbReference type="InterPro" id="IPR045117">
    <property type="entry name" value="ATXN2-like"/>
</dbReference>
<dbReference type="GO" id="GO:0003729">
    <property type="term" value="F:mRNA binding"/>
    <property type="evidence" value="ECO:0007669"/>
    <property type="project" value="TreeGrafter"/>
</dbReference>
<feature type="region of interest" description="Disordered" evidence="2">
    <location>
        <begin position="1361"/>
        <end position="1383"/>
    </location>
</feature>
<dbReference type="PANTHER" id="PTHR12854">
    <property type="entry name" value="ATAXIN 2-RELATED"/>
    <property type="match status" value="1"/>
</dbReference>
<evidence type="ECO:0000256" key="1">
    <source>
        <dbReference type="SAM" id="Coils"/>
    </source>
</evidence>
<evidence type="ECO:0000256" key="2">
    <source>
        <dbReference type="SAM" id="MobiDB-lite"/>
    </source>
</evidence>
<dbReference type="VEuPathDB" id="ToxoDB:CSUI_008476"/>
<evidence type="ECO:0000313" key="5">
    <source>
        <dbReference type="Proteomes" id="UP000221165"/>
    </source>
</evidence>
<dbReference type="GO" id="GO:0010494">
    <property type="term" value="C:cytoplasmic stress granule"/>
    <property type="evidence" value="ECO:0007669"/>
    <property type="project" value="TreeGrafter"/>
</dbReference>
<gene>
    <name evidence="4" type="ORF">CSUI_008476</name>
</gene>
<dbReference type="InterPro" id="IPR025852">
    <property type="entry name" value="SM_dom_ATX"/>
</dbReference>
<feature type="coiled-coil region" evidence="1">
    <location>
        <begin position="429"/>
        <end position="456"/>
    </location>
</feature>
<proteinExistence type="predicted"/>
<feature type="region of interest" description="Disordered" evidence="2">
    <location>
        <begin position="1444"/>
        <end position="1472"/>
    </location>
</feature>
<feature type="compositionally biased region" description="Low complexity" evidence="2">
    <location>
        <begin position="1444"/>
        <end position="1453"/>
    </location>
</feature>
<name>A0A2C6K945_9APIC</name>
<feature type="compositionally biased region" description="Low complexity" evidence="2">
    <location>
        <begin position="922"/>
        <end position="936"/>
    </location>
</feature>
<feature type="compositionally biased region" description="Low complexity" evidence="2">
    <location>
        <begin position="640"/>
        <end position="670"/>
    </location>
</feature>
<feature type="compositionally biased region" description="Polar residues" evidence="2">
    <location>
        <begin position="591"/>
        <end position="620"/>
    </location>
</feature>